<feature type="domain" description="C2H2-type" evidence="7">
    <location>
        <begin position="17"/>
        <end position="46"/>
    </location>
</feature>
<evidence type="ECO:0000256" key="1">
    <source>
        <dbReference type="ARBA" id="ARBA00022723"/>
    </source>
</evidence>
<keyword evidence="9" id="KW-1185">Reference proteome</keyword>
<reference evidence="8" key="2">
    <citation type="submission" date="2023-05" db="EMBL/GenBank/DDBJ databases">
        <authorList>
            <consortium name="Lawrence Berkeley National Laboratory"/>
            <person name="Steindorff A."/>
            <person name="Hensen N."/>
            <person name="Bonometti L."/>
            <person name="Westerberg I."/>
            <person name="Brannstrom I.O."/>
            <person name="Guillou S."/>
            <person name="Cros-Aarteil S."/>
            <person name="Calhoun S."/>
            <person name="Haridas S."/>
            <person name="Kuo A."/>
            <person name="Mondo S."/>
            <person name="Pangilinan J."/>
            <person name="Riley R."/>
            <person name="Labutti K."/>
            <person name="Andreopoulos B."/>
            <person name="Lipzen A."/>
            <person name="Chen C."/>
            <person name="Yanf M."/>
            <person name="Daum C."/>
            <person name="Ng V."/>
            <person name="Clum A."/>
            <person name="Ohm R."/>
            <person name="Martin F."/>
            <person name="Silar P."/>
            <person name="Natvig D."/>
            <person name="Lalanne C."/>
            <person name="Gautier V."/>
            <person name="Ament-Velasquez S.L."/>
            <person name="Kruys A."/>
            <person name="Hutchinson M.I."/>
            <person name="Powell A.J."/>
            <person name="Barry K."/>
            <person name="Miller A.N."/>
            <person name="Grigoriev I.V."/>
            <person name="Debuchy R."/>
            <person name="Gladieux P."/>
            <person name="Thoren M.H."/>
            <person name="Johannesson H."/>
        </authorList>
    </citation>
    <scope>NUCLEOTIDE SEQUENCE</scope>
    <source>
        <strain evidence="8">CBS 141.50</strain>
    </source>
</reference>
<evidence type="ECO:0000256" key="4">
    <source>
        <dbReference type="ARBA" id="ARBA00022833"/>
    </source>
</evidence>
<protein>
    <recommendedName>
        <fullName evidence="7">C2H2-type domain-containing protein</fullName>
    </recommendedName>
</protein>
<evidence type="ECO:0000259" key="7">
    <source>
        <dbReference type="PROSITE" id="PS50157"/>
    </source>
</evidence>
<feature type="region of interest" description="Disordered" evidence="6">
    <location>
        <begin position="302"/>
        <end position="332"/>
    </location>
</feature>
<dbReference type="GO" id="GO:0000785">
    <property type="term" value="C:chromatin"/>
    <property type="evidence" value="ECO:0007669"/>
    <property type="project" value="TreeGrafter"/>
</dbReference>
<dbReference type="FunFam" id="3.30.160.60:FF:000072">
    <property type="entry name" value="zinc finger protein 143 isoform X1"/>
    <property type="match status" value="1"/>
</dbReference>
<feature type="domain" description="C2H2-type" evidence="7">
    <location>
        <begin position="107"/>
        <end position="132"/>
    </location>
</feature>
<dbReference type="GO" id="GO:0005667">
    <property type="term" value="C:transcription regulator complex"/>
    <property type="evidence" value="ECO:0007669"/>
    <property type="project" value="TreeGrafter"/>
</dbReference>
<organism evidence="8 9">
    <name type="scientific">Dichotomopilus funicola</name>
    <dbReference type="NCBI Taxonomy" id="1934379"/>
    <lineage>
        <taxon>Eukaryota</taxon>
        <taxon>Fungi</taxon>
        <taxon>Dikarya</taxon>
        <taxon>Ascomycota</taxon>
        <taxon>Pezizomycotina</taxon>
        <taxon>Sordariomycetes</taxon>
        <taxon>Sordariomycetidae</taxon>
        <taxon>Sordariales</taxon>
        <taxon>Chaetomiaceae</taxon>
        <taxon>Dichotomopilus</taxon>
    </lineage>
</organism>
<keyword evidence="1" id="KW-0479">Metal-binding</keyword>
<dbReference type="PANTHER" id="PTHR14003">
    <property type="entry name" value="TRANSCRIPTIONAL REPRESSOR PROTEIN YY"/>
    <property type="match status" value="1"/>
</dbReference>
<evidence type="ECO:0000256" key="6">
    <source>
        <dbReference type="SAM" id="MobiDB-lite"/>
    </source>
</evidence>
<dbReference type="GO" id="GO:0000978">
    <property type="term" value="F:RNA polymerase II cis-regulatory region sequence-specific DNA binding"/>
    <property type="evidence" value="ECO:0007669"/>
    <property type="project" value="TreeGrafter"/>
</dbReference>
<reference evidence="8" key="1">
    <citation type="journal article" date="2023" name="Mol. Phylogenet. Evol.">
        <title>Genome-scale phylogeny and comparative genomics of the fungal order Sordariales.</title>
        <authorList>
            <person name="Hensen N."/>
            <person name="Bonometti L."/>
            <person name="Westerberg I."/>
            <person name="Brannstrom I.O."/>
            <person name="Guillou S."/>
            <person name="Cros-Aarteil S."/>
            <person name="Calhoun S."/>
            <person name="Haridas S."/>
            <person name="Kuo A."/>
            <person name="Mondo S."/>
            <person name="Pangilinan J."/>
            <person name="Riley R."/>
            <person name="LaButti K."/>
            <person name="Andreopoulos B."/>
            <person name="Lipzen A."/>
            <person name="Chen C."/>
            <person name="Yan M."/>
            <person name="Daum C."/>
            <person name="Ng V."/>
            <person name="Clum A."/>
            <person name="Steindorff A."/>
            <person name="Ohm R.A."/>
            <person name="Martin F."/>
            <person name="Silar P."/>
            <person name="Natvig D.O."/>
            <person name="Lalanne C."/>
            <person name="Gautier V."/>
            <person name="Ament-Velasquez S.L."/>
            <person name="Kruys A."/>
            <person name="Hutchinson M.I."/>
            <person name="Powell A.J."/>
            <person name="Barry K."/>
            <person name="Miller A.N."/>
            <person name="Grigoriev I.V."/>
            <person name="Debuchy R."/>
            <person name="Gladieux P."/>
            <person name="Hiltunen Thoren M."/>
            <person name="Johannesson H."/>
        </authorList>
    </citation>
    <scope>NUCLEOTIDE SEQUENCE</scope>
    <source>
        <strain evidence="8">CBS 141.50</strain>
    </source>
</reference>
<feature type="compositionally biased region" description="Low complexity" evidence="6">
    <location>
        <begin position="367"/>
        <end position="415"/>
    </location>
</feature>
<dbReference type="SUPFAM" id="SSF57667">
    <property type="entry name" value="beta-beta-alpha zinc fingers"/>
    <property type="match status" value="2"/>
</dbReference>
<feature type="region of interest" description="Disordered" evidence="6">
    <location>
        <begin position="348"/>
        <end position="415"/>
    </location>
</feature>
<dbReference type="PROSITE" id="PS50157">
    <property type="entry name" value="ZINC_FINGER_C2H2_2"/>
    <property type="match status" value="4"/>
</dbReference>
<dbReference type="InterPro" id="IPR013087">
    <property type="entry name" value="Znf_C2H2_type"/>
</dbReference>
<dbReference type="Proteomes" id="UP001302676">
    <property type="component" value="Unassembled WGS sequence"/>
</dbReference>
<evidence type="ECO:0000313" key="9">
    <source>
        <dbReference type="Proteomes" id="UP001302676"/>
    </source>
</evidence>
<keyword evidence="4" id="KW-0862">Zinc</keyword>
<feature type="domain" description="C2H2-type" evidence="7">
    <location>
        <begin position="77"/>
        <end position="106"/>
    </location>
</feature>
<dbReference type="GO" id="GO:0008270">
    <property type="term" value="F:zinc ion binding"/>
    <property type="evidence" value="ECO:0007669"/>
    <property type="project" value="UniProtKB-KW"/>
</dbReference>
<dbReference type="Pfam" id="PF00096">
    <property type="entry name" value="zf-C2H2"/>
    <property type="match status" value="3"/>
</dbReference>
<dbReference type="InterPro" id="IPR036236">
    <property type="entry name" value="Znf_C2H2_sf"/>
</dbReference>
<proteinExistence type="predicted"/>
<keyword evidence="2" id="KW-0677">Repeat</keyword>
<evidence type="ECO:0000256" key="5">
    <source>
        <dbReference type="PROSITE-ProRule" id="PRU00042"/>
    </source>
</evidence>
<evidence type="ECO:0000256" key="2">
    <source>
        <dbReference type="ARBA" id="ARBA00022737"/>
    </source>
</evidence>
<feature type="domain" description="C2H2-type" evidence="7">
    <location>
        <begin position="47"/>
        <end position="76"/>
    </location>
</feature>
<gene>
    <name evidence="8" type="ORF">C8A04DRAFT_31677</name>
</gene>
<keyword evidence="3 5" id="KW-0863">Zinc-finger</keyword>
<dbReference type="GeneID" id="87818447"/>
<dbReference type="Gene3D" id="3.30.160.60">
    <property type="entry name" value="Classic Zinc Finger"/>
    <property type="match status" value="4"/>
</dbReference>
<dbReference type="EMBL" id="MU853623">
    <property type="protein sequence ID" value="KAK4140805.1"/>
    <property type="molecule type" value="Genomic_DNA"/>
</dbReference>
<dbReference type="GO" id="GO:0000981">
    <property type="term" value="F:DNA-binding transcription factor activity, RNA polymerase II-specific"/>
    <property type="evidence" value="ECO:0007669"/>
    <property type="project" value="UniProtKB-ARBA"/>
</dbReference>
<evidence type="ECO:0000256" key="3">
    <source>
        <dbReference type="ARBA" id="ARBA00022771"/>
    </source>
</evidence>
<feature type="region of interest" description="Disordered" evidence="6">
    <location>
        <begin position="129"/>
        <end position="179"/>
    </location>
</feature>
<comment type="caution">
    <text evidence="8">The sequence shown here is derived from an EMBL/GenBank/DDBJ whole genome shotgun (WGS) entry which is preliminary data.</text>
</comment>
<dbReference type="SMART" id="SM00355">
    <property type="entry name" value="ZnF_C2H2"/>
    <property type="match status" value="4"/>
</dbReference>
<sequence length="474" mass="52453">MEVMEILDNEPTAARAFQCDWDGCSKGFNRKSDLQRHYRIHTNERPYKCTFEACGKSFIQRSALTVHTRTHTGEKPHHCHHEGCGKQFSDSSSLARHRRIHTGKRPYMCNHHGCSKSFCRKTTMVKHYKRTHQRGYHSTGSDSDGGSESAPPTPESPNAMPWQPHPPPIMGHHAGHQAQRAAAFANLGQQMGAYDMTQQYNGHRPSISSNGGGEYNGPAGLGQTQLHAQQHPGMQMLQRTGNIPHHNYFITEENNPAVATMNANQRTAVHHQQYQQIPRQGVGRLPLNIPYQGNAELGLPHHNPDGFPPAATRSPQEGGGFYTHVPPGQDSTFALHAASPVTQQATQMMPFPGQVPSPQAAAGTIMAHAAPQQAAPEQQPQQQQQQRQQQRAQTAQQQQQQPQQHQQQAQQQQAAAPQQWYDAAQYQPPLDVAVPTIGTMPAYGIGGSFDPWGDAKIEFDDPTMQLPSARVDNM</sequence>
<dbReference type="FunFam" id="3.30.160.60:FF:000295">
    <property type="entry name" value="zinc finger protein 19"/>
    <property type="match status" value="1"/>
</dbReference>
<dbReference type="PROSITE" id="PS00028">
    <property type="entry name" value="ZINC_FINGER_C2H2_1"/>
    <property type="match status" value="4"/>
</dbReference>
<dbReference type="PANTHER" id="PTHR14003:SF22">
    <property type="entry name" value="FINGER DOMAIN PROTEIN, PUTATIVE (AFU_ORTHOLOGUE AFUA_4G11480)-RELATED"/>
    <property type="match status" value="1"/>
</dbReference>
<dbReference type="RefSeq" id="XP_062634176.1">
    <property type="nucleotide sequence ID" value="XM_062781834.1"/>
</dbReference>
<name>A0AAN6UYG4_9PEZI</name>
<evidence type="ECO:0000313" key="8">
    <source>
        <dbReference type="EMBL" id="KAK4140805.1"/>
    </source>
</evidence>
<dbReference type="FunFam" id="3.30.160.60:FF:002343">
    <property type="entry name" value="Zinc finger protein 33A"/>
    <property type="match status" value="1"/>
</dbReference>
<dbReference type="AlphaFoldDB" id="A0AAN6UYG4"/>
<accession>A0AAN6UYG4</accession>